<protein>
    <submittedName>
        <fullName evidence="1">Uncharacterized protein</fullName>
    </submittedName>
</protein>
<keyword evidence="2" id="KW-1185">Reference proteome</keyword>
<accession>A0ABU5GUR1</accession>
<comment type="caution">
    <text evidence="1">The sequence shown here is derived from an EMBL/GenBank/DDBJ whole genome shotgun (WGS) entry which is preliminary data.</text>
</comment>
<evidence type="ECO:0000313" key="1">
    <source>
        <dbReference type="EMBL" id="MDY7224929.1"/>
    </source>
</evidence>
<sequence length="338" mass="36938">MDDLRVANPTESSRWLSEGDEPAFRALLQARYGDSYSYPFLYEPGGASRLWSAGRLISLGQFDARGTLLSHTGLWVTPGRDSVDSGLSLSRPSRRVAGDRAEHAHAWEYVLDRLKNHVGFLHQNTSTLHLMAQRYASRFMRAVPVGLVVDYTRGERLIGVEGSGVPMQALAMTTLLGGPLERTRYLPSGAWGDWLLSILAGLGLSDTAVQVPMERGHGGTERYVLRPLDWNESLQLERRLFVGRGGGEPGLKSSRARVDLVHLPMGEAGLVSEGTSALLAAGYRPTGIRLRHHEPDEIVFQHIADAQVACAAVGQARLAGQDAQLLFSGWSDRCARTS</sequence>
<evidence type="ECO:0000313" key="2">
    <source>
        <dbReference type="Proteomes" id="UP001291309"/>
    </source>
</evidence>
<name>A0ABU5GUR1_9BACT</name>
<reference evidence="1 2" key="1">
    <citation type="submission" date="2023-12" db="EMBL/GenBank/DDBJ databases">
        <title>the genome sequence of Hyalangium sp. s54d21.</title>
        <authorList>
            <person name="Zhang X."/>
        </authorList>
    </citation>
    <scope>NUCLEOTIDE SEQUENCE [LARGE SCALE GENOMIC DNA]</scope>
    <source>
        <strain evidence="2">s54d21</strain>
    </source>
</reference>
<organism evidence="1 2">
    <name type="scientific">Hyalangium rubrum</name>
    <dbReference type="NCBI Taxonomy" id="3103134"/>
    <lineage>
        <taxon>Bacteria</taxon>
        <taxon>Pseudomonadati</taxon>
        <taxon>Myxococcota</taxon>
        <taxon>Myxococcia</taxon>
        <taxon>Myxococcales</taxon>
        <taxon>Cystobacterineae</taxon>
        <taxon>Archangiaceae</taxon>
        <taxon>Hyalangium</taxon>
    </lineage>
</organism>
<dbReference type="RefSeq" id="WP_321543655.1">
    <property type="nucleotide sequence ID" value="NZ_JAXIVS010000001.1"/>
</dbReference>
<proteinExistence type="predicted"/>
<dbReference type="EMBL" id="JAXIVS010000001">
    <property type="protein sequence ID" value="MDY7224929.1"/>
    <property type="molecule type" value="Genomic_DNA"/>
</dbReference>
<dbReference type="Proteomes" id="UP001291309">
    <property type="component" value="Unassembled WGS sequence"/>
</dbReference>
<gene>
    <name evidence="1" type="ORF">SYV04_00985</name>
</gene>